<dbReference type="RefSeq" id="WP_176612327.1">
    <property type="nucleotide sequence ID" value="NZ_JABXXR010000006.1"/>
</dbReference>
<proteinExistence type="predicted"/>
<comment type="caution">
    <text evidence="1">The sequence shown here is derived from an EMBL/GenBank/DDBJ whole genome shotgun (WGS) entry which is preliminary data.</text>
</comment>
<accession>A0A850P9T3</accession>
<dbReference type="Proteomes" id="UP000585665">
    <property type="component" value="Unassembled WGS sequence"/>
</dbReference>
<dbReference type="AlphaFoldDB" id="A0A850P9T3"/>
<keyword evidence="2" id="KW-1185">Reference proteome</keyword>
<dbReference type="EMBL" id="JABXXR010000006">
    <property type="protein sequence ID" value="NVN39310.1"/>
    <property type="molecule type" value="Genomic_DNA"/>
</dbReference>
<name>A0A850P9T3_9PROT</name>
<reference evidence="1 2" key="1">
    <citation type="submission" date="2020-06" db="EMBL/GenBank/DDBJ databases">
        <title>Description of novel acetic acid bacteria.</title>
        <authorList>
            <person name="Sombolestani A."/>
        </authorList>
    </citation>
    <scope>NUCLEOTIDE SEQUENCE [LARGE SCALE GENOMIC DNA]</scope>
    <source>
        <strain evidence="1 2">LMG 27010</strain>
    </source>
</reference>
<evidence type="ECO:0000313" key="1">
    <source>
        <dbReference type="EMBL" id="NVN39310.1"/>
    </source>
</evidence>
<sequence length="267" mass="28056">MIVEMPDNGRNLFVRSGHLLASDMQGASSVRTDNDYVTVCALEGHYAAGIAPLGSPWTDGPADVPPVVVNISGKKAQIVISAGAVSGGVVGLEVMLEGSGVTELYPYAIQATDDSAGIARALGAQIPGASVEGDIITIPSSIILRGRVGGIAKASRRLRRQVQRFRVSLWTNDVTIRDSVGSFLDLGLSDTVWLELADGDTVRIISAGASDGDAMQMQSVYRRDILFDIEFDTVDAANDQQMISYGIRSGLTESPSSSIILSGVSLA</sequence>
<evidence type="ECO:0000313" key="2">
    <source>
        <dbReference type="Proteomes" id="UP000585665"/>
    </source>
</evidence>
<gene>
    <name evidence="1" type="ORF">HUK82_01845</name>
</gene>
<protein>
    <submittedName>
        <fullName evidence="1">Uncharacterized protein</fullName>
    </submittedName>
</protein>
<organism evidence="1 2">
    <name type="scientific">Ameyamaea chiangmaiensis</name>
    <dbReference type="NCBI Taxonomy" id="442969"/>
    <lineage>
        <taxon>Bacteria</taxon>
        <taxon>Pseudomonadati</taxon>
        <taxon>Pseudomonadota</taxon>
        <taxon>Alphaproteobacteria</taxon>
        <taxon>Acetobacterales</taxon>
        <taxon>Acetobacteraceae</taxon>
        <taxon>Ameyamaea</taxon>
    </lineage>
</organism>